<sequence>MKKEIRISEKLLLAGFSFMFFFMIVQDWVPLGSFNDVQAIRETNSYNELITVTLINVGQILILMGLLVKFMGKRYPIWVKLWLIIHQLCIFVGVLISWWIPYLFGYGAEQKVERYNQMFGDTHSFLPVMNGIVPNTLHFLFHITLLFCIIIVLYISFTSSKNTKNYNNSYSEN</sequence>
<feature type="transmembrane region" description="Helical" evidence="1">
    <location>
        <begin position="80"/>
        <end position="100"/>
    </location>
</feature>
<dbReference type="EMBL" id="BORC01000002">
    <property type="protein sequence ID" value="GIN61653.1"/>
    <property type="molecule type" value="Genomic_DNA"/>
</dbReference>
<accession>A0A920BT56</accession>
<dbReference type="AlphaFoldDB" id="A0A920BT56"/>
<keyword evidence="1" id="KW-0812">Transmembrane</keyword>
<evidence type="ECO:0000313" key="2">
    <source>
        <dbReference type="EMBL" id="GIN61653.1"/>
    </source>
</evidence>
<dbReference type="Proteomes" id="UP000682111">
    <property type="component" value="Unassembled WGS sequence"/>
</dbReference>
<feature type="transmembrane region" description="Helical" evidence="1">
    <location>
        <begin position="49"/>
        <end position="68"/>
    </location>
</feature>
<feature type="transmembrane region" description="Helical" evidence="1">
    <location>
        <begin position="12"/>
        <end position="29"/>
    </location>
</feature>
<name>A0A920BT56_9BACI</name>
<evidence type="ECO:0000256" key="1">
    <source>
        <dbReference type="SAM" id="Phobius"/>
    </source>
</evidence>
<protein>
    <recommendedName>
        <fullName evidence="4">DUF4149 domain-containing protein</fullName>
    </recommendedName>
</protein>
<feature type="transmembrane region" description="Helical" evidence="1">
    <location>
        <begin position="139"/>
        <end position="157"/>
    </location>
</feature>
<comment type="caution">
    <text evidence="2">The sequence shown here is derived from an EMBL/GenBank/DDBJ whole genome shotgun (WGS) entry which is preliminary data.</text>
</comment>
<keyword evidence="1" id="KW-1133">Transmembrane helix</keyword>
<reference evidence="2" key="1">
    <citation type="submission" date="2021-03" db="EMBL/GenBank/DDBJ databases">
        <title>Antimicrobial resistance genes in bacteria isolated from Japanese honey, and their potential for conferring macrolide and lincosamide resistance in the American foulbrood pathogen Paenibacillus larvae.</title>
        <authorList>
            <person name="Okamoto M."/>
            <person name="Kumagai M."/>
            <person name="Kanamori H."/>
            <person name="Takamatsu D."/>
        </authorList>
    </citation>
    <scope>NUCLEOTIDE SEQUENCE</scope>
    <source>
        <strain evidence="2">J27TS8</strain>
    </source>
</reference>
<evidence type="ECO:0008006" key="4">
    <source>
        <dbReference type="Google" id="ProtNLM"/>
    </source>
</evidence>
<proteinExistence type="predicted"/>
<dbReference type="RefSeq" id="WP_212933469.1">
    <property type="nucleotide sequence ID" value="NZ_BORC01000002.1"/>
</dbReference>
<evidence type="ECO:0000313" key="3">
    <source>
        <dbReference type="Proteomes" id="UP000682111"/>
    </source>
</evidence>
<keyword evidence="1" id="KW-0472">Membrane</keyword>
<gene>
    <name evidence="2" type="ORF">J27TS8_16460</name>
</gene>
<keyword evidence="3" id="KW-1185">Reference proteome</keyword>
<organism evidence="2 3">
    <name type="scientific">Robertmurraya siralis</name>
    <dbReference type="NCBI Taxonomy" id="77777"/>
    <lineage>
        <taxon>Bacteria</taxon>
        <taxon>Bacillati</taxon>
        <taxon>Bacillota</taxon>
        <taxon>Bacilli</taxon>
        <taxon>Bacillales</taxon>
        <taxon>Bacillaceae</taxon>
        <taxon>Robertmurraya</taxon>
    </lineage>
</organism>